<comment type="caution">
    <text evidence="2">The sequence shown here is derived from an EMBL/GenBank/DDBJ whole genome shotgun (WGS) entry which is preliminary data.</text>
</comment>
<evidence type="ECO:0000313" key="3">
    <source>
        <dbReference type="Proteomes" id="UP000663828"/>
    </source>
</evidence>
<protein>
    <submittedName>
        <fullName evidence="2">Uncharacterized protein</fullName>
    </submittedName>
</protein>
<evidence type="ECO:0000313" key="4">
    <source>
        <dbReference type="Proteomes" id="UP000663852"/>
    </source>
</evidence>
<dbReference type="Proteomes" id="UP000663852">
    <property type="component" value="Unassembled WGS sequence"/>
</dbReference>
<reference evidence="2" key="1">
    <citation type="submission" date="2021-02" db="EMBL/GenBank/DDBJ databases">
        <authorList>
            <person name="Nowell W R."/>
        </authorList>
    </citation>
    <scope>NUCLEOTIDE SEQUENCE</scope>
</reference>
<dbReference type="OrthoDB" id="10050283at2759"/>
<sequence length="381" mass="45283">MSEKQPVHNEHVLLQQMNQLSPFKQNQSQTPSLVSNMCMTEEEKSIITMDFDFIPEYLCSTNPSFENQIKCILPSTINLEELRDIAILMHKIMSIEMIQSLWIMYQKSGMGHLSIASSSIRTNQIDGKVWPKEVQSLLKRSQTIHVDEDRACLMFVNYCLNDLNKKSDHYRQELNRKTSRQRDYSRSLEHNIEKYLEQNLQMLRMEIDEKITMVQYNYTDEILHRVYLAEKPNENQIQIMKRLCKLKSHQEMTKYEVNFLKTKISLHFTSHPFECESIAQSSLINSLTNKELQTEFYKQLKDVAEQARTKMMNTYMECAEGQKQQTQKHFDNEIKDIQNTQQLTLSMWNIIKERLTNMSARIECLYKFKTELFRLQQLNNQ</sequence>
<dbReference type="EMBL" id="CAJNOJ010000865">
    <property type="protein sequence ID" value="CAF1529842.1"/>
    <property type="molecule type" value="Genomic_DNA"/>
</dbReference>
<dbReference type="Proteomes" id="UP000663828">
    <property type="component" value="Unassembled WGS sequence"/>
</dbReference>
<dbReference type="AlphaFoldDB" id="A0A815VFH2"/>
<keyword evidence="3" id="KW-1185">Reference proteome</keyword>
<organism evidence="2 4">
    <name type="scientific">Adineta ricciae</name>
    <name type="common">Rotifer</name>
    <dbReference type="NCBI Taxonomy" id="249248"/>
    <lineage>
        <taxon>Eukaryota</taxon>
        <taxon>Metazoa</taxon>
        <taxon>Spiralia</taxon>
        <taxon>Gnathifera</taxon>
        <taxon>Rotifera</taxon>
        <taxon>Eurotatoria</taxon>
        <taxon>Bdelloidea</taxon>
        <taxon>Adinetida</taxon>
        <taxon>Adinetidae</taxon>
        <taxon>Adineta</taxon>
    </lineage>
</organism>
<evidence type="ECO:0000313" key="1">
    <source>
        <dbReference type="EMBL" id="CAF1159227.1"/>
    </source>
</evidence>
<evidence type="ECO:0000313" key="2">
    <source>
        <dbReference type="EMBL" id="CAF1529842.1"/>
    </source>
</evidence>
<gene>
    <name evidence="2" type="ORF">EDS130_LOCUS44482</name>
    <name evidence="1" type="ORF">XAT740_LOCUS21388</name>
</gene>
<name>A0A815VFH2_ADIRI</name>
<proteinExistence type="predicted"/>
<accession>A0A815VFH2</accession>
<dbReference type="EMBL" id="CAJNOR010001534">
    <property type="protein sequence ID" value="CAF1159227.1"/>
    <property type="molecule type" value="Genomic_DNA"/>
</dbReference>